<evidence type="ECO:0000313" key="3">
    <source>
        <dbReference type="Proteomes" id="UP000294927"/>
    </source>
</evidence>
<evidence type="ECO:0000259" key="1">
    <source>
        <dbReference type="Pfam" id="PF12680"/>
    </source>
</evidence>
<dbReference type="EMBL" id="SOCP01000004">
    <property type="protein sequence ID" value="TDV53854.1"/>
    <property type="molecule type" value="Genomic_DNA"/>
</dbReference>
<dbReference type="AlphaFoldDB" id="A0A4R7VVE3"/>
<comment type="caution">
    <text evidence="2">The sequence shown here is derived from an EMBL/GenBank/DDBJ whole genome shotgun (WGS) entry which is preliminary data.</text>
</comment>
<reference evidence="2 3" key="1">
    <citation type="submission" date="2019-03" db="EMBL/GenBank/DDBJ databases">
        <title>Genomic Encyclopedia of Archaeal and Bacterial Type Strains, Phase II (KMG-II): from individual species to whole genera.</title>
        <authorList>
            <person name="Goeker M."/>
        </authorList>
    </citation>
    <scope>NUCLEOTIDE SEQUENCE [LARGE SCALE GENOMIC DNA]</scope>
    <source>
        <strain evidence="2 3">DSM 45499</strain>
    </source>
</reference>
<feature type="domain" description="SnoaL-like" evidence="1">
    <location>
        <begin position="10"/>
        <end position="112"/>
    </location>
</feature>
<dbReference type="InterPro" id="IPR032710">
    <property type="entry name" value="NTF2-like_dom_sf"/>
</dbReference>
<dbReference type="InterPro" id="IPR037401">
    <property type="entry name" value="SnoaL-like"/>
</dbReference>
<accession>A0A4R7VVE3</accession>
<gene>
    <name evidence="2" type="ORF">CLV71_104322</name>
</gene>
<dbReference type="GO" id="GO:0016853">
    <property type="term" value="F:isomerase activity"/>
    <property type="evidence" value="ECO:0007669"/>
    <property type="project" value="UniProtKB-KW"/>
</dbReference>
<dbReference type="Proteomes" id="UP000294927">
    <property type="component" value="Unassembled WGS sequence"/>
</dbReference>
<dbReference type="RefSeq" id="WP_166664063.1">
    <property type="nucleotide sequence ID" value="NZ_SOCP01000004.1"/>
</dbReference>
<organism evidence="2 3">
    <name type="scientific">Actinophytocola oryzae</name>
    <dbReference type="NCBI Taxonomy" id="502181"/>
    <lineage>
        <taxon>Bacteria</taxon>
        <taxon>Bacillati</taxon>
        <taxon>Actinomycetota</taxon>
        <taxon>Actinomycetes</taxon>
        <taxon>Pseudonocardiales</taxon>
        <taxon>Pseudonocardiaceae</taxon>
    </lineage>
</organism>
<keyword evidence="3" id="KW-1185">Reference proteome</keyword>
<proteinExistence type="predicted"/>
<sequence>MDPDMRLVLDSYAAYARGDIEAAVAPLHDDVEWIEPDSFPNGGARRGPGAVADYLRASHAAWRELVSTPTASRRGGDIVVVHHVEGVLADGSPHSVTVADVFTVVDGRVVRMVAYADPAEVPG</sequence>
<dbReference type="Gene3D" id="3.10.450.50">
    <property type="match status" value="1"/>
</dbReference>
<name>A0A4R7VVE3_9PSEU</name>
<keyword evidence="2" id="KW-0413">Isomerase</keyword>
<dbReference type="PANTHER" id="PTHR41252:SF1">
    <property type="entry name" value="BLR2505 PROTEIN"/>
    <property type="match status" value="1"/>
</dbReference>
<dbReference type="Pfam" id="PF12680">
    <property type="entry name" value="SnoaL_2"/>
    <property type="match status" value="1"/>
</dbReference>
<dbReference type="SUPFAM" id="SSF54427">
    <property type="entry name" value="NTF2-like"/>
    <property type="match status" value="1"/>
</dbReference>
<evidence type="ECO:0000313" key="2">
    <source>
        <dbReference type="EMBL" id="TDV53854.1"/>
    </source>
</evidence>
<dbReference type="PANTHER" id="PTHR41252">
    <property type="entry name" value="BLR2505 PROTEIN"/>
    <property type="match status" value="1"/>
</dbReference>
<protein>
    <submittedName>
        <fullName evidence="2">Ketosteroid isomerase-like protein</fullName>
    </submittedName>
</protein>